<dbReference type="NCBIfam" id="NF009489">
    <property type="entry name" value="PRK12851.1"/>
    <property type="match status" value="1"/>
</dbReference>
<dbReference type="GO" id="GO:0042026">
    <property type="term" value="P:protein refolding"/>
    <property type="evidence" value="ECO:0007669"/>
    <property type="project" value="InterPro"/>
</dbReference>
<comment type="similarity">
    <text evidence="1 6">Belongs to the chaperonin (HSP60) family.</text>
</comment>
<evidence type="ECO:0000256" key="4">
    <source>
        <dbReference type="ARBA" id="ARBA00023186"/>
    </source>
</evidence>
<keyword evidence="3" id="KW-0067">ATP-binding</keyword>
<dbReference type="Gene3D" id="3.50.7.10">
    <property type="entry name" value="GroEL"/>
    <property type="match status" value="1"/>
</dbReference>
<evidence type="ECO:0000313" key="9">
    <source>
        <dbReference type="Proteomes" id="UP000228730"/>
    </source>
</evidence>
<dbReference type="GO" id="GO:0005524">
    <property type="term" value="F:ATP binding"/>
    <property type="evidence" value="ECO:0007669"/>
    <property type="project" value="UniProtKB-KW"/>
</dbReference>
<sequence length="549" mass="59675">KQLLFNEEARQALKKGIDKLADAVRMTLGPRGRAVVIEKGYGAPQVTFDGVTVAKEIELEEKYENLGADFIKQAAEKTNDDVGDGTTTAVVLAHVMIDEGERLIREKGFNVIRLAEELKKLSKEIIKNLESQKELINESKKIKEVATLAAKDGEIGRLIAEVMDKIKKDGVVTVEDSNAIGNSYEIVEGMQFDRGYISAYMMTNPERMESSLEDPYILVTDKKISAINELLPLLEKLVQAGKKELVIIAEEVEGEALATLVVNKLRGIFNVLAVKAPGFGDRRKEMLEDIAIVTAANFISEDLGKKLENIEISDLGQAHRVVSDKDKTTIVAGKGDKGKIDDRVNQLRAQIKATDSEFDKEKLQERLGKLSGGVAVIKIGAPTEAAQKELKQRVEDAVAATRAAMEEGIVPGGGIALFNTIPDITPPKMESGSVEAATYSILSRALEAPLLAIIQNSGEEQNNIIEKLKVNWEKKNSWLGFNAMTNTVSDLKEAGIIDPLKVVKTAFINAISVAANYLTVGAAITDLPEKKEKGMPGGMPGGMGMGEEY</sequence>
<dbReference type="GO" id="GO:0016853">
    <property type="term" value="F:isomerase activity"/>
    <property type="evidence" value="ECO:0007669"/>
    <property type="project" value="UniProtKB-KW"/>
</dbReference>
<evidence type="ECO:0000256" key="1">
    <source>
        <dbReference type="ARBA" id="ARBA00006607"/>
    </source>
</evidence>
<dbReference type="AlphaFoldDB" id="A0A2M7Q872"/>
<reference evidence="9" key="1">
    <citation type="submission" date="2017-09" db="EMBL/GenBank/DDBJ databases">
        <title>Depth-based differentiation of microbial function through sediment-hosted aquifers and enrichment of novel symbionts in the deep terrestrial subsurface.</title>
        <authorList>
            <person name="Probst A.J."/>
            <person name="Ladd B."/>
            <person name="Jarett J.K."/>
            <person name="Geller-Mcgrath D.E."/>
            <person name="Sieber C.M.K."/>
            <person name="Emerson J.B."/>
            <person name="Anantharaman K."/>
            <person name="Thomas B.C."/>
            <person name="Malmstrom R."/>
            <person name="Stieglmeier M."/>
            <person name="Klingl A."/>
            <person name="Woyke T."/>
            <person name="Ryan C.M."/>
            <person name="Banfield J.F."/>
        </authorList>
    </citation>
    <scope>NUCLEOTIDE SEQUENCE [LARGE SCALE GENOMIC DNA]</scope>
</reference>
<dbReference type="SUPFAM" id="SSF54849">
    <property type="entry name" value="GroEL-intermediate domain like"/>
    <property type="match status" value="1"/>
</dbReference>
<name>A0A2M7Q872_9BACT</name>
<evidence type="ECO:0000256" key="5">
    <source>
        <dbReference type="ARBA" id="ARBA00023235"/>
    </source>
</evidence>
<protein>
    <recommendedName>
        <fullName evidence="7">60 kDa chaperonin</fullName>
    </recommendedName>
</protein>
<dbReference type="PRINTS" id="PR00298">
    <property type="entry name" value="CHAPERONIN60"/>
</dbReference>
<keyword evidence="2" id="KW-0547">Nucleotide-binding</keyword>
<evidence type="ECO:0000256" key="2">
    <source>
        <dbReference type="ARBA" id="ARBA00022741"/>
    </source>
</evidence>
<dbReference type="InterPro" id="IPR018370">
    <property type="entry name" value="Chaperonin_Cpn60_CS"/>
</dbReference>
<dbReference type="NCBIfam" id="TIGR02348">
    <property type="entry name" value="GroEL"/>
    <property type="match status" value="1"/>
</dbReference>
<dbReference type="Gene3D" id="3.30.260.10">
    <property type="entry name" value="TCP-1-like chaperonin intermediate domain"/>
    <property type="match status" value="1"/>
</dbReference>
<organism evidence="8 9">
    <name type="scientific">Candidatus Wolfebacteria bacterium CG_4_10_14_0_8_um_filter_39_64</name>
    <dbReference type="NCBI Taxonomy" id="1975063"/>
    <lineage>
        <taxon>Bacteria</taxon>
        <taxon>Candidatus Wolfeibacteriota</taxon>
    </lineage>
</organism>
<feature type="non-terminal residue" evidence="8">
    <location>
        <position position="1"/>
    </location>
</feature>
<dbReference type="GO" id="GO:0140662">
    <property type="term" value="F:ATP-dependent protein folding chaperone"/>
    <property type="evidence" value="ECO:0007669"/>
    <property type="project" value="InterPro"/>
</dbReference>
<comment type="caution">
    <text evidence="8">The sequence shown here is derived from an EMBL/GenBank/DDBJ whole genome shotgun (WGS) entry which is preliminary data.</text>
</comment>
<keyword evidence="5" id="KW-0413">Isomerase</keyword>
<dbReference type="PANTHER" id="PTHR45633">
    <property type="entry name" value="60 KDA HEAT SHOCK PROTEIN, MITOCHONDRIAL"/>
    <property type="match status" value="1"/>
</dbReference>
<keyword evidence="4" id="KW-0143">Chaperone</keyword>
<dbReference type="InterPro" id="IPR027409">
    <property type="entry name" value="GroEL-like_apical_dom_sf"/>
</dbReference>
<dbReference type="InterPro" id="IPR001844">
    <property type="entry name" value="Cpn60/GroEL"/>
</dbReference>
<dbReference type="FunFam" id="3.50.7.10:FF:000001">
    <property type="entry name" value="60 kDa chaperonin"/>
    <property type="match status" value="1"/>
</dbReference>
<dbReference type="Pfam" id="PF00118">
    <property type="entry name" value="Cpn60_TCP1"/>
    <property type="match status" value="1"/>
</dbReference>
<dbReference type="InterPro" id="IPR027410">
    <property type="entry name" value="TCP-1-like_intermed_sf"/>
</dbReference>
<dbReference type="EMBL" id="PFKY01000013">
    <property type="protein sequence ID" value="PIY59164.1"/>
    <property type="molecule type" value="Genomic_DNA"/>
</dbReference>
<dbReference type="SUPFAM" id="SSF48592">
    <property type="entry name" value="GroEL equatorial domain-like"/>
    <property type="match status" value="1"/>
</dbReference>
<dbReference type="Gene3D" id="1.10.560.10">
    <property type="entry name" value="GroEL-like equatorial domain"/>
    <property type="match status" value="1"/>
</dbReference>
<dbReference type="Proteomes" id="UP000228730">
    <property type="component" value="Unassembled WGS sequence"/>
</dbReference>
<comment type="subunit">
    <text evidence="7">Forms a cylinder of 14 subunits composed of two heptameric rings stacked back-to-back. Interacts with the co-chaperonin GroES.</text>
</comment>
<dbReference type="NCBIfam" id="NF009487">
    <property type="entry name" value="PRK12849.1"/>
    <property type="match status" value="1"/>
</dbReference>
<gene>
    <name evidence="8" type="primary">groL</name>
    <name evidence="8" type="ORF">COY97_00320</name>
</gene>
<evidence type="ECO:0000313" key="8">
    <source>
        <dbReference type="EMBL" id="PIY59164.1"/>
    </source>
</evidence>
<dbReference type="PROSITE" id="PS00296">
    <property type="entry name" value="CHAPERONINS_CPN60"/>
    <property type="match status" value="1"/>
</dbReference>
<dbReference type="InterPro" id="IPR002423">
    <property type="entry name" value="Cpn60/GroEL/TCP-1"/>
</dbReference>
<dbReference type="NCBIfam" id="NF000592">
    <property type="entry name" value="PRK00013.1"/>
    <property type="match status" value="1"/>
</dbReference>
<dbReference type="SUPFAM" id="SSF52029">
    <property type="entry name" value="GroEL apical domain-like"/>
    <property type="match status" value="1"/>
</dbReference>
<evidence type="ECO:0000256" key="6">
    <source>
        <dbReference type="RuleBase" id="RU000418"/>
    </source>
</evidence>
<proteinExistence type="inferred from homology"/>
<comment type="function">
    <text evidence="7">Together with its co-chaperonin GroES, plays an essential role in assisting protein folding. The GroEL-GroES system forms a nano-cage that allows encapsulation of the non-native substrate proteins and provides a physical environment optimized to promote and accelerate protein folding.</text>
</comment>
<dbReference type="CDD" id="cd03344">
    <property type="entry name" value="GroEL"/>
    <property type="match status" value="1"/>
</dbReference>
<evidence type="ECO:0000256" key="3">
    <source>
        <dbReference type="ARBA" id="ARBA00022840"/>
    </source>
</evidence>
<dbReference type="NCBIfam" id="NF009488">
    <property type="entry name" value="PRK12850.1"/>
    <property type="match status" value="1"/>
</dbReference>
<dbReference type="InterPro" id="IPR027413">
    <property type="entry name" value="GROEL-like_equatorial_sf"/>
</dbReference>
<accession>A0A2M7Q872</accession>
<evidence type="ECO:0000256" key="7">
    <source>
        <dbReference type="RuleBase" id="RU000419"/>
    </source>
</evidence>